<dbReference type="InterPro" id="IPR021248">
    <property type="entry name" value="DUF2787"/>
</dbReference>
<dbReference type="Proteomes" id="UP000252405">
    <property type="component" value="Unassembled WGS sequence"/>
</dbReference>
<sequence>MSRRHAGAHGPYSLEFPMSLPITLDTTDTALPIPQALTDVLLKEIERAYITTPPQPTEDPLFGITLVFRDPGYDPLLGGYHPVEIRLGRANEHYRLDYLTDFSYVGPADQAELQSEINFEFGVSLCVVRYLPPIALSRVGEFFDLYVTNFLSYYRNGAYEVEVVWEN</sequence>
<dbReference type="PANTHER" id="PTHR38978:SF2">
    <property type="entry name" value="DUF2787 DOMAIN-CONTAINING PROTEIN"/>
    <property type="match status" value="1"/>
</dbReference>
<accession>A0A368U678</accession>
<reference evidence="1 2" key="1">
    <citation type="submission" date="2018-07" db="EMBL/GenBank/DDBJ databases">
        <title>Halomonas montanilacus sp. nov., isolated from Lake Pengyan on Tibetan Plateau.</title>
        <authorList>
            <person name="Lu H."/>
            <person name="Xing P."/>
            <person name="Wu Q."/>
        </authorList>
    </citation>
    <scope>NUCLEOTIDE SEQUENCE [LARGE SCALE GENOMIC DNA]</scope>
    <source>
        <strain evidence="1 2">PYC7W</strain>
    </source>
</reference>
<evidence type="ECO:0000313" key="2">
    <source>
        <dbReference type="Proteomes" id="UP000252405"/>
    </source>
</evidence>
<gene>
    <name evidence="1" type="ORF">DU505_00605</name>
</gene>
<name>A0A368U678_9GAMM</name>
<dbReference type="AlphaFoldDB" id="A0A368U678"/>
<protein>
    <submittedName>
        <fullName evidence="1">DUF2787 domain-containing protein</fullName>
    </submittedName>
</protein>
<comment type="caution">
    <text evidence="1">The sequence shown here is derived from an EMBL/GenBank/DDBJ whole genome shotgun (WGS) entry which is preliminary data.</text>
</comment>
<dbReference type="Pfam" id="PF10980">
    <property type="entry name" value="DUF2787"/>
    <property type="match status" value="1"/>
</dbReference>
<dbReference type="Gene3D" id="3.10.450.430">
    <property type="entry name" value="Protein of unknown function DUF2787"/>
    <property type="match status" value="1"/>
</dbReference>
<organism evidence="1 2">
    <name type="scientific">Billgrantia montanilacus</name>
    <dbReference type="NCBI Taxonomy" id="2282305"/>
    <lineage>
        <taxon>Bacteria</taxon>
        <taxon>Pseudomonadati</taxon>
        <taxon>Pseudomonadota</taxon>
        <taxon>Gammaproteobacteria</taxon>
        <taxon>Oceanospirillales</taxon>
        <taxon>Halomonadaceae</taxon>
        <taxon>Billgrantia</taxon>
    </lineage>
</organism>
<keyword evidence="2" id="KW-1185">Reference proteome</keyword>
<evidence type="ECO:0000313" key="1">
    <source>
        <dbReference type="EMBL" id="RCV91612.1"/>
    </source>
</evidence>
<dbReference type="PANTHER" id="PTHR38978">
    <property type="entry name" value="DUF2787 DOMAIN-CONTAINING PROTEIN"/>
    <property type="match status" value="1"/>
</dbReference>
<dbReference type="OrthoDB" id="5589278at2"/>
<proteinExistence type="predicted"/>
<dbReference type="EMBL" id="QPII01000001">
    <property type="protein sequence ID" value="RCV91612.1"/>
    <property type="molecule type" value="Genomic_DNA"/>
</dbReference>